<dbReference type="Proteomes" id="UP000271889">
    <property type="component" value="Unassembled WGS sequence"/>
</dbReference>
<accession>A0A3P7P8L3</accession>
<dbReference type="AlphaFoldDB" id="A0A3P7P8L3"/>
<sequence>MGSRISWEIAPLPVVEATLGEVAEGFKVEERLASVWVAGVVGPVLLEDSVEERGEAVASVAVALSPGSASVTVEEASEPVGVVSASASVVD</sequence>
<proteinExistence type="predicted"/>
<keyword evidence="2" id="KW-1185">Reference proteome</keyword>
<gene>
    <name evidence="1" type="ORF">CGOC_LOCUS13894</name>
</gene>
<organism evidence="1 2">
    <name type="scientific">Cylicostephanus goldi</name>
    <name type="common">Nematode worm</name>
    <dbReference type="NCBI Taxonomy" id="71465"/>
    <lineage>
        <taxon>Eukaryota</taxon>
        <taxon>Metazoa</taxon>
        <taxon>Ecdysozoa</taxon>
        <taxon>Nematoda</taxon>
        <taxon>Chromadorea</taxon>
        <taxon>Rhabditida</taxon>
        <taxon>Rhabditina</taxon>
        <taxon>Rhabditomorpha</taxon>
        <taxon>Strongyloidea</taxon>
        <taxon>Strongylidae</taxon>
        <taxon>Cylicostephanus</taxon>
    </lineage>
</organism>
<evidence type="ECO:0000313" key="1">
    <source>
        <dbReference type="EMBL" id="VDN39111.1"/>
    </source>
</evidence>
<dbReference type="EMBL" id="UYRV01136349">
    <property type="protein sequence ID" value="VDN39111.1"/>
    <property type="molecule type" value="Genomic_DNA"/>
</dbReference>
<protein>
    <submittedName>
        <fullName evidence="1">Uncharacterized protein</fullName>
    </submittedName>
</protein>
<reference evidence="1 2" key="1">
    <citation type="submission" date="2018-11" db="EMBL/GenBank/DDBJ databases">
        <authorList>
            <consortium name="Pathogen Informatics"/>
        </authorList>
    </citation>
    <scope>NUCLEOTIDE SEQUENCE [LARGE SCALE GENOMIC DNA]</scope>
</reference>
<evidence type="ECO:0000313" key="2">
    <source>
        <dbReference type="Proteomes" id="UP000271889"/>
    </source>
</evidence>
<name>A0A3P7P8L3_CYLGO</name>